<evidence type="ECO:0000313" key="2">
    <source>
        <dbReference type="EMBL" id="KKK60722.1"/>
    </source>
</evidence>
<keyword evidence="1" id="KW-0812">Transmembrane</keyword>
<protein>
    <submittedName>
        <fullName evidence="2">Uncharacterized protein</fullName>
    </submittedName>
</protein>
<feature type="transmembrane region" description="Helical" evidence="1">
    <location>
        <begin position="156"/>
        <end position="179"/>
    </location>
</feature>
<name>A0A0F8WV61_9ZZZZ</name>
<gene>
    <name evidence="2" type="ORF">LCGC14_3021510</name>
</gene>
<feature type="transmembrane region" description="Helical" evidence="1">
    <location>
        <begin position="21"/>
        <end position="42"/>
    </location>
</feature>
<sequence>MPYLDKMKLNKRGIITLAETSNVVIILLTVGIVLVVGLLILAEVDDEVAERAGTSSQTANNETHSGIADNTAIVVDLFNSDQLARSLSVAVVTNATADGAVLPAANFSVSNDGTVTPLTGTAAFFPNLNISYTIGETTRTAAINGSQGAQEGLNTIASFQSIFGIVVAAAIVLGVITIFR</sequence>
<accession>A0A0F8WV61</accession>
<dbReference type="AlphaFoldDB" id="A0A0F8WV61"/>
<evidence type="ECO:0000256" key="1">
    <source>
        <dbReference type="SAM" id="Phobius"/>
    </source>
</evidence>
<organism evidence="2">
    <name type="scientific">marine sediment metagenome</name>
    <dbReference type="NCBI Taxonomy" id="412755"/>
    <lineage>
        <taxon>unclassified sequences</taxon>
        <taxon>metagenomes</taxon>
        <taxon>ecological metagenomes</taxon>
    </lineage>
</organism>
<dbReference type="EMBL" id="LAZR01062828">
    <property type="protein sequence ID" value="KKK60722.1"/>
    <property type="molecule type" value="Genomic_DNA"/>
</dbReference>
<reference evidence="2" key="1">
    <citation type="journal article" date="2015" name="Nature">
        <title>Complex archaea that bridge the gap between prokaryotes and eukaryotes.</title>
        <authorList>
            <person name="Spang A."/>
            <person name="Saw J.H."/>
            <person name="Jorgensen S.L."/>
            <person name="Zaremba-Niedzwiedzka K."/>
            <person name="Martijn J."/>
            <person name="Lind A.E."/>
            <person name="van Eijk R."/>
            <person name="Schleper C."/>
            <person name="Guy L."/>
            <person name="Ettema T.J."/>
        </authorList>
    </citation>
    <scope>NUCLEOTIDE SEQUENCE</scope>
</reference>
<keyword evidence="1" id="KW-0472">Membrane</keyword>
<keyword evidence="1" id="KW-1133">Transmembrane helix</keyword>
<proteinExistence type="predicted"/>
<comment type="caution">
    <text evidence="2">The sequence shown here is derived from an EMBL/GenBank/DDBJ whole genome shotgun (WGS) entry which is preliminary data.</text>
</comment>